<evidence type="ECO:0000256" key="3">
    <source>
        <dbReference type="ARBA" id="ARBA00023163"/>
    </source>
</evidence>
<dbReference type="EMBL" id="QXFM01000121">
    <property type="protein sequence ID" value="RIV82179.1"/>
    <property type="molecule type" value="Genomic_DNA"/>
</dbReference>
<evidence type="ECO:0000313" key="6">
    <source>
        <dbReference type="Proteomes" id="UP000265366"/>
    </source>
</evidence>
<organism evidence="5 6">
    <name type="scientific">Aurantiacibacter xanthus</name>
    <dbReference type="NCBI Taxonomy" id="1784712"/>
    <lineage>
        <taxon>Bacteria</taxon>
        <taxon>Pseudomonadati</taxon>
        <taxon>Pseudomonadota</taxon>
        <taxon>Alphaproteobacteria</taxon>
        <taxon>Sphingomonadales</taxon>
        <taxon>Erythrobacteraceae</taxon>
        <taxon>Aurantiacibacter</taxon>
    </lineage>
</organism>
<dbReference type="PRINTS" id="PR00598">
    <property type="entry name" value="HTHMARR"/>
</dbReference>
<dbReference type="InterPro" id="IPR036390">
    <property type="entry name" value="WH_DNA-bd_sf"/>
</dbReference>
<dbReference type="SUPFAM" id="SSF46785">
    <property type="entry name" value="Winged helix' DNA-binding domain"/>
    <property type="match status" value="1"/>
</dbReference>
<evidence type="ECO:0000313" key="5">
    <source>
        <dbReference type="EMBL" id="RIV82179.1"/>
    </source>
</evidence>
<comment type="caution">
    <text evidence="5">The sequence shown here is derived from an EMBL/GenBank/DDBJ whole genome shotgun (WGS) entry which is preliminary data.</text>
</comment>
<dbReference type="InterPro" id="IPR023187">
    <property type="entry name" value="Tscrpt_reg_MarR-type_CS"/>
</dbReference>
<dbReference type="PROSITE" id="PS01117">
    <property type="entry name" value="HTH_MARR_1"/>
    <property type="match status" value="1"/>
</dbReference>
<evidence type="ECO:0000259" key="4">
    <source>
        <dbReference type="PROSITE" id="PS50995"/>
    </source>
</evidence>
<accession>A0A3A1P230</accession>
<dbReference type="Pfam" id="PF01047">
    <property type="entry name" value="MarR"/>
    <property type="match status" value="1"/>
</dbReference>
<feature type="domain" description="HTH marR-type" evidence="4">
    <location>
        <begin position="69"/>
        <end position="201"/>
    </location>
</feature>
<dbReference type="PROSITE" id="PS50995">
    <property type="entry name" value="HTH_MARR_2"/>
    <property type="match status" value="1"/>
</dbReference>
<keyword evidence="1" id="KW-0805">Transcription regulation</keyword>
<dbReference type="InterPro" id="IPR000835">
    <property type="entry name" value="HTH_MarR-typ"/>
</dbReference>
<dbReference type="AlphaFoldDB" id="A0A3A1P230"/>
<dbReference type="PANTHER" id="PTHR33164">
    <property type="entry name" value="TRANSCRIPTIONAL REGULATOR, MARR FAMILY"/>
    <property type="match status" value="1"/>
</dbReference>
<name>A0A3A1P230_9SPHN</name>
<evidence type="ECO:0000256" key="2">
    <source>
        <dbReference type="ARBA" id="ARBA00023125"/>
    </source>
</evidence>
<sequence length="211" mass="23249">MRRRLSGEDWGAVDASSAAAAGTVCGSVSGKCSSFARFVSNRNALARCSHMQHIARPYIEGPLQKMSDLEDLVSAYVCLYRDLMRTLDRRMAEEGMSFARTKLLIILDRRGPMRGTAIAEYLNQSPRTVTEAIDALERDGFLRRTADATDRRAKLVEITASGVEAVRKTDPLRRQIVDQTFGVLDDGERAALQQLLDKVGGALTVLRDDVG</sequence>
<proteinExistence type="predicted"/>
<dbReference type="GO" id="GO:0003677">
    <property type="term" value="F:DNA binding"/>
    <property type="evidence" value="ECO:0007669"/>
    <property type="project" value="UniProtKB-KW"/>
</dbReference>
<dbReference type="PANTHER" id="PTHR33164:SF57">
    <property type="entry name" value="MARR-FAMILY TRANSCRIPTIONAL REGULATOR"/>
    <property type="match status" value="1"/>
</dbReference>
<dbReference type="OrthoDB" id="582199at2"/>
<keyword evidence="3" id="KW-0804">Transcription</keyword>
<dbReference type="SMART" id="SM00347">
    <property type="entry name" value="HTH_MARR"/>
    <property type="match status" value="1"/>
</dbReference>
<reference evidence="5 6" key="1">
    <citation type="submission" date="2018-08" db="EMBL/GenBank/DDBJ databases">
        <title>Erythrobacter zhengii sp.nov., a bacterium isolated from deep-sea sediment.</title>
        <authorList>
            <person name="Fang C."/>
            <person name="Wu Y.-H."/>
            <person name="Sun C."/>
            <person name="Wang H."/>
            <person name="Cheng H."/>
            <person name="Meng F.-X."/>
            <person name="Wang C.-S."/>
            <person name="Xu X.-W."/>
        </authorList>
    </citation>
    <scope>NUCLEOTIDE SEQUENCE [LARGE SCALE GENOMIC DNA]</scope>
    <source>
        <strain evidence="5 6">CCTCC AB 2015396</strain>
    </source>
</reference>
<keyword evidence="6" id="KW-1185">Reference proteome</keyword>
<gene>
    <name evidence="5" type="ORF">D2V17_15895</name>
</gene>
<protein>
    <submittedName>
        <fullName evidence="5">MarR family transcriptional regulator</fullName>
    </submittedName>
</protein>
<dbReference type="InterPro" id="IPR039422">
    <property type="entry name" value="MarR/SlyA-like"/>
</dbReference>
<keyword evidence="2" id="KW-0238">DNA-binding</keyword>
<dbReference type="Proteomes" id="UP000265366">
    <property type="component" value="Unassembled WGS sequence"/>
</dbReference>
<dbReference type="GO" id="GO:0006950">
    <property type="term" value="P:response to stress"/>
    <property type="evidence" value="ECO:0007669"/>
    <property type="project" value="TreeGrafter"/>
</dbReference>
<dbReference type="InterPro" id="IPR036388">
    <property type="entry name" value="WH-like_DNA-bd_sf"/>
</dbReference>
<dbReference type="GO" id="GO:0003700">
    <property type="term" value="F:DNA-binding transcription factor activity"/>
    <property type="evidence" value="ECO:0007669"/>
    <property type="project" value="InterPro"/>
</dbReference>
<evidence type="ECO:0000256" key="1">
    <source>
        <dbReference type="ARBA" id="ARBA00023015"/>
    </source>
</evidence>
<dbReference type="Gene3D" id="1.10.10.10">
    <property type="entry name" value="Winged helix-like DNA-binding domain superfamily/Winged helix DNA-binding domain"/>
    <property type="match status" value="1"/>
</dbReference>